<evidence type="ECO:0000313" key="2">
    <source>
        <dbReference type="Proteomes" id="UP000502823"/>
    </source>
</evidence>
<evidence type="ECO:0000313" key="1">
    <source>
        <dbReference type="EMBL" id="GFG35876.1"/>
    </source>
</evidence>
<keyword evidence="2" id="KW-1185">Reference proteome</keyword>
<name>A0A6L2PTP4_COPFO</name>
<accession>A0A6L2PTP4</accession>
<dbReference type="Proteomes" id="UP000502823">
    <property type="component" value="Unassembled WGS sequence"/>
</dbReference>
<dbReference type="OrthoDB" id="6625701at2759"/>
<sequence length="70" mass="8368">MKIENPFACKVWPVIWFLRAKNIRLVEIHRQFVQVYGAVAMNEGNMRKWCLLLKESRTNVHDENEVVVRL</sequence>
<comment type="caution">
    <text evidence="1">The sequence shown here is derived from an EMBL/GenBank/DDBJ whole genome shotgun (WGS) entry which is preliminary data.</text>
</comment>
<proteinExistence type="predicted"/>
<organism evidence="1 2">
    <name type="scientific">Coptotermes formosanus</name>
    <name type="common">Formosan subterranean termite</name>
    <dbReference type="NCBI Taxonomy" id="36987"/>
    <lineage>
        <taxon>Eukaryota</taxon>
        <taxon>Metazoa</taxon>
        <taxon>Ecdysozoa</taxon>
        <taxon>Arthropoda</taxon>
        <taxon>Hexapoda</taxon>
        <taxon>Insecta</taxon>
        <taxon>Pterygota</taxon>
        <taxon>Neoptera</taxon>
        <taxon>Polyneoptera</taxon>
        <taxon>Dictyoptera</taxon>
        <taxon>Blattodea</taxon>
        <taxon>Blattoidea</taxon>
        <taxon>Termitoidae</taxon>
        <taxon>Rhinotermitidae</taxon>
        <taxon>Coptotermes</taxon>
    </lineage>
</organism>
<dbReference type="InParanoid" id="A0A6L2PTP4"/>
<dbReference type="EMBL" id="BLKM01000587">
    <property type="protein sequence ID" value="GFG35876.1"/>
    <property type="molecule type" value="Genomic_DNA"/>
</dbReference>
<reference evidence="2" key="1">
    <citation type="submission" date="2020-01" db="EMBL/GenBank/DDBJ databases">
        <title>Draft genome sequence of the Termite Coptotermes fromosanus.</title>
        <authorList>
            <person name="Itakura S."/>
            <person name="Yosikawa Y."/>
            <person name="Umezawa K."/>
        </authorList>
    </citation>
    <scope>NUCLEOTIDE SEQUENCE [LARGE SCALE GENOMIC DNA]</scope>
</reference>
<dbReference type="AlphaFoldDB" id="A0A6L2PTP4"/>
<protein>
    <recommendedName>
        <fullName evidence="3">Mos1 transposase HTH domain-containing protein</fullName>
    </recommendedName>
</protein>
<evidence type="ECO:0008006" key="3">
    <source>
        <dbReference type="Google" id="ProtNLM"/>
    </source>
</evidence>
<gene>
    <name evidence="1" type="ORF">Cfor_05245</name>
</gene>